<dbReference type="Gene3D" id="3.40.1390.10">
    <property type="entry name" value="MurE/MurF, N-terminal domain"/>
    <property type="match status" value="1"/>
</dbReference>
<evidence type="ECO:0000256" key="4">
    <source>
        <dbReference type="ARBA" id="ARBA00022737"/>
    </source>
</evidence>
<keyword evidence="2" id="KW-0441">Lipid A biosynthesis</keyword>
<dbReference type="EMBL" id="JAANAS010000042">
    <property type="protein sequence ID" value="NGZ89789.1"/>
    <property type="molecule type" value="Genomic_DNA"/>
</dbReference>
<dbReference type="PANTHER" id="PTHR43378:SF2">
    <property type="entry name" value="UDP-3-O-ACYLGLUCOSAMINE N-ACYLTRANSFERASE 1, MITOCHONDRIAL-RELATED"/>
    <property type="match status" value="1"/>
</dbReference>
<dbReference type="AlphaFoldDB" id="A0A967AK16"/>
<dbReference type="InterPro" id="IPR011004">
    <property type="entry name" value="Trimer_LpxA-like_sf"/>
</dbReference>
<keyword evidence="5" id="KW-0443">Lipid metabolism</keyword>
<keyword evidence="4" id="KW-0677">Repeat</keyword>
<sequence>MKFPITYHLSQIAEILSCEFIGRADFPVQGMNEIHMVEPGDIVFVDHPKYYKKALNSAATVILINKKVDCPEGKALLIAEDPFSAFNKLASHFQKFQPALSTISPTAKIGKDTIIQPNVFIGENVEIGQNCLIHANVSIGSGTKIGNQVIIHSGSVLGGDAFYYKNRGDHFDKLISTGDIAIEDDVEIGALTSIDRGVTGTTRIGKGTKIDNQVQIGHDTQIGERCLIASQVGIAGCVIVEDEVTFWGQVGVISGIRIAKGSVFLAQSGVGKEVIDKGTYFGSPAGPFKQKAREVASLSQLPQLIKKLKNDN</sequence>
<dbReference type="GO" id="GO:0016410">
    <property type="term" value="F:N-acyltransferase activity"/>
    <property type="evidence" value="ECO:0007669"/>
    <property type="project" value="InterPro"/>
</dbReference>
<keyword evidence="3 8" id="KW-0808">Transferase</keyword>
<dbReference type="InterPro" id="IPR020573">
    <property type="entry name" value="UDP_GlcNAc_AcTrfase_non-rep"/>
</dbReference>
<evidence type="ECO:0000259" key="7">
    <source>
        <dbReference type="Pfam" id="PF04613"/>
    </source>
</evidence>
<dbReference type="CDD" id="cd03352">
    <property type="entry name" value="LbH_LpxD"/>
    <property type="match status" value="1"/>
</dbReference>
<evidence type="ECO:0000256" key="2">
    <source>
        <dbReference type="ARBA" id="ARBA00022556"/>
    </source>
</evidence>
<evidence type="ECO:0000313" key="9">
    <source>
        <dbReference type="Proteomes" id="UP000643701"/>
    </source>
</evidence>
<dbReference type="InterPro" id="IPR007691">
    <property type="entry name" value="LpxD"/>
</dbReference>
<keyword evidence="6 8" id="KW-0012">Acyltransferase</keyword>
<reference evidence="8" key="1">
    <citation type="submission" date="2020-03" db="EMBL/GenBank/DDBJ databases">
        <title>Psychroflexus Maritimus sp. nov., isolate from marine sediment.</title>
        <authorList>
            <person name="Zhong Y.-L."/>
        </authorList>
    </citation>
    <scope>NUCLEOTIDE SEQUENCE</scope>
    <source>
        <strain evidence="8">C1</strain>
    </source>
</reference>
<dbReference type="InterPro" id="IPR001451">
    <property type="entry name" value="Hexapep"/>
</dbReference>
<accession>A0A967AK16</accession>
<keyword evidence="1" id="KW-0444">Lipid biosynthesis</keyword>
<dbReference type="Pfam" id="PF00132">
    <property type="entry name" value="Hexapep"/>
    <property type="match status" value="2"/>
</dbReference>
<feature type="domain" description="UDP-3-O-[3-hydroxymyristoyl] glucosamine N-acyltransferase non-repeat region" evidence="7">
    <location>
        <begin position="25"/>
        <end position="91"/>
    </location>
</feature>
<proteinExistence type="predicted"/>
<protein>
    <submittedName>
        <fullName evidence="8">UDP-3-O-(3-hydroxymyristoyl)glucosamine N-acyltransferase</fullName>
        <ecNumber evidence="8">2.3.1.191</ecNumber>
    </submittedName>
</protein>
<dbReference type="RefSeq" id="WP_166400051.1">
    <property type="nucleotide sequence ID" value="NZ_JAANAS010000042.1"/>
</dbReference>
<evidence type="ECO:0000256" key="5">
    <source>
        <dbReference type="ARBA" id="ARBA00023098"/>
    </source>
</evidence>
<evidence type="ECO:0000256" key="3">
    <source>
        <dbReference type="ARBA" id="ARBA00022679"/>
    </source>
</evidence>
<evidence type="ECO:0000256" key="1">
    <source>
        <dbReference type="ARBA" id="ARBA00022516"/>
    </source>
</evidence>
<dbReference type="EC" id="2.3.1.191" evidence="8"/>
<dbReference type="SUPFAM" id="SSF51161">
    <property type="entry name" value="Trimeric LpxA-like enzymes"/>
    <property type="match status" value="1"/>
</dbReference>
<dbReference type="PANTHER" id="PTHR43378">
    <property type="entry name" value="UDP-3-O-ACYLGLUCOSAMINE N-ACYLTRANSFERASE"/>
    <property type="match status" value="1"/>
</dbReference>
<dbReference type="NCBIfam" id="NF002060">
    <property type="entry name" value="PRK00892.1"/>
    <property type="match status" value="1"/>
</dbReference>
<evidence type="ECO:0000256" key="6">
    <source>
        <dbReference type="ARBA" id="ARBA00023315"/>
    </source>
</evidence>
<dbReference type="Gene3D" id="2.160.10.10">
    <property type="entry name" value="Hexapeptide repeat proteins"/>
    <property type="match status" value="1"/>
</dbReference>
<dbReference type="GO" id="GO:0103118">
    <property type="term" value="F:UDP-3-O-[(3R)-3-hydroxyacyl]-glucosamine N-acyltransferase activity"/>
    <property type="evidence" value="ECO:0007669"/>
    <property type="project" value="UniProtKB-EC"/>
</dbReference>
<gene>
    <name evidence="8" type="ORF">G7034_05930</name>
</gene>
<evidence type="ECO:0000313" key="8">
    <source>
        <dbReference type="EMBL" id="NGZ89789.1"/>
    </source>
</evidence>
<dbReference type="GO" id="GO:0009245">
    <property type="term" value="P:lipid A biosynthetic process"/>
    <property type="evidence" value="ECO:0007669"/>
    <property type="project" value="UniProtKB-KW"/>
</dbReference>
<keyword evidence="9" id="KW-1185">Reference proteome</keyword>
<dbReference type="Pfam" id="PF04613">
    <property type="entry name" value="LpxD"/>
    <property type="match status" value="1"/>
</dbReference>
<comment type="caution">
    <text evidence="8">The sequence shown here is derived from an EMBL/GenBank/DDBJ whole genome shotgun (WGS) entry which is preliminary data.</text>
</comment>
<organism evidence="8 9">
    <name type="scientific">Psychroflexus maritimus</name>
    <dbReference type="NCBI Taxonomy" id="2714865"/>
    <lineage>
        <taxon>Bacteria</taxon>
        <taxon>Pseudomonadati</taxon>
        <taxon>Bacteroidota</taxon>
        <taxon>Flavobacteriia</taxon>
        <taxon>Flavobacteriales</taxon>
        <taxon>Flavobacteriaceae</taxon>
        <taxon>Psychroflexus</taxon>
    </lineage>
</organism>
<dbReference type="GO" id="GO:0016020">
    <property type="term" value="C:membrane"/>
    <property type="evidence" value="ECO:0007669"/>
    <property type="project" value="GOC"/>
</dbReference>
<dbReference type="Proteomes" id="UP000643701">
    <property type="component" value="Unassembled WGS sequence"/>
</dbReference>
<name>A0A967AK16_9FLAO</name>